<dbReference type="InterPro" id="IPR007312">
    <property type="entry name" value="Phosphoesterase"/>
</dbReference>
<gene>
    <name evidence="2" type="ORF">DENOEST_1677</name>
</gene>
<keyword evidence="3" id="KW-1185">Reference proteome</keyword>
<dbReference type="Proteomes" id="UP000515733">
    <property type="component" value="Chromosome"/>
</dbReference>
<evidence type="ECO:0000256" key="1">
    <source>
        <dbReference type="ARBA" id="ARBA00022801"/>
    </source>
</evidence>
<dbReference type="KEGG" id="doe:DENOEST_1677"/>
<evidence type="ECO:0000313" key="2">
    <source>
        <dbReference type="EMBL" id="CAB1368842.1"/>
    </source>
</evidence>
<evidence type="ECO:0008006" key="4">
    <source>
        <dbReference type="Google" id="ProtNLM"/>
    </source>
</evidence>
<dbReference type="EMBL" id="LR778301">
    <property type="protein sequence ID" value="CAB1368842.1"/>
    <property type="molecule type" value="Genomic_DNA"/>
</dbReference>
<dbReference type="PANTHER" id="PTHR31956:SF1">
    <property type="entry name" value="NON-SPECIFIC PHOSPHOLIPASE C1"/>
    <property type="match status" value="1"/>
</dbReference>
<name>A0A6S6Y101_9PROT</name>
<dbReference type="Pfam" id="PF04185">
    <property type="entry name" value="Phosphoesterase"/>
    <property type="match status" value="1"/>
</dbReference>
<accession>A0A6S6Y101</accession>
<organism evidence="2 3">
    <name type="scientific">Denitratisoma oestradiolicum</name>
    <dbReference type="NCBI Taxonomy" id="311182"/>
    <lineage>
        <taxon>Bacteria</taxon>
        <taxon>Pseudomonadati</taxon>
        <taxon>Pseudomonadota</taxon>
        <taxon>Betaproteobacteria</taxon>
        <taxon>Nitrosomonadales</taxon>
        <taxon>Sterolibacteriaceae</taxon>
        <taxon>Denitratisoma</taxon>
    </lineage>
</organism>
<dbReference type="GO" id="GO:0042578">
    <property type="term" value="F:phosphoric ester hydrolase activity"/>
    <property type="evidence" value="ECO:0007669"/>
    <property type="project" value="UniProtKB-ARBA"/>
</dbReference>
<dbReference type="AlphaFoldDB" id="A0A6S6Y101"/>
<reference evidence="2 3" key="1">
    <citation type="submission" date="2020-03" db="EMBL/GenBank/DDBJ databases">
        <authorList>
            <consortium name="Genoscope - CEA"/>
            <person name="William W."/>
        </authorList>
    </citation>
    <scope>NUCLEOTIDE SEQUENCE [LARGE SCALE GENOMIC DNA]</scope>
    <source>
        <strain evidence="3">DSM 16959</strain>
    </source>
</reference>
<protein>
    <recommendedName>
        <fullName evidence="4">Phosphoesterase</fullName>
    </recommendedName>
</protein>
<dbReference type="PANTHER" id="PTHR31956">
    <property type="entry name" value="NON-SPECIFIC PHOSPHOLIPASE C4-RELATED"/>
    <property type="match status" value="1"/>
</dbReference>
<evidence type="ECO:0000313" key="3">
    <source>
        <dbReference type="Proteomes" id="UP000515733"/>
    </source>
</evidence>
<proteinExistence type="predicted"/>
<sequence length="430" mass="47645">MRLLMKKFCRLILLAVLAGATQAMAGWMPNHTVVVILENKSFQDFIGNPDAPWLNRLAAGSALMTRAYFAESPYGITPRGFRHPLPTRGSQVNYLYFLSGNDQGMRPDWFQQPNSPYKGKVLHDLYGEKLAAPLADTPRGVSNSMIPAAMRPFATPNLGAAILTRGLTYATFSESLPHPLFDEMAHNPPGAIDGYARRHNPGINWINFNGRPVAQERQRFLLPVESNLAMVNTVTPDGRKFPGFAVDAEGRPRGYEHLPTLSIVVPTNDTNAHTGSIAAADQWLATHIEPYARWAREHNSLLIIHTDEDGFTDLENGSGPADQAIGRMMGGKTVGYQYGTDRVLTLFYGPEGKVIPGSHEERIDHLNVLATLLERYGALETFRRDFAAVHVDAQPDARLAEEARREFANLRPLRDVFGEGPALPPLPYRK</sequence>
<keyword evidence="1" id="KW-0378">Hydrolase</keyword>